<dbReference type="Proteomes" id="UP000712600">
    <property type="component" value="Unassembled WGS sequence"/>
</dbReference>
<evidence type="ECO:0000313" key="1">
    <source>
        <dbReference type="EMBL" id="KAF3512506.1"/>
    </source>
</evidence>
<sequence length="61" mass="6701">MVGAKTKPSSVSGKDKVSNGEELVGSKVKVWWPIDRKSLFGCVDSTKEWLIRLTPALRNIG</sequence>
<dbReference type="EMBL" id="QGKX02001521">
    <property type="protein sequence ID" value="KAF3512506.1"/>
    <property type="molecule type" value="Genomic_DNA"/>
</dbReference>
<proteinExistence type="predicted"/>
<organism evidence="1 2">
    <name type="scientific">Brassica cretica</name>
    <name type="common">Mustard</name>
    <dbReference type="NCBI Taxonomy" id="69181"/>
    <lineage>
        <taxon>Eukaryota</taxon>
        <taxon>Viridiplantae</taxon>
        <taxon>Streptophyta</taxon>
        <taxon>Embryophyta</taxon>
        <taxon>Tracheophyta</taxon>
        <taxon>Spermatophyta</taxon>
        <taxon>Magnoliopsida</taxon>
        <taxon>eudicotyledons</taxon>
        <taxon>Gunneridae</taxon>
        <taxon>Pentapetalae</taxon>
        <taxon>rosids</taxon>
        <taxon>malvids</taxon>
        <taxon>Brassicales</taxon>
        <taxon>Brassicaceae</taxon>
        <taxon>Brassiceae</taxon>
        <taxon>Brassica</taxon>
    </lineage>
</organism>
<protein>
    <submittedName>
        <fullName evidence="1">Uncharacterized protein</fullName>
    </submittedName>
</protein>
<gene>
    <name evidence="1" type="ORF">F2Q69_00000434</name>
</gene>
<name>A0A8S9P8T6_BRACR</name>
<comment type="caution">
    <text evidence="1">The sequence shown here is derived from an EMBL/GenBank/DDBJ whole genome shotgun (WGS) entry which is preliminary data.</text>
</comment>
<accession>A0A8S9P8T6</accession>
<evidence type="ECO:0000313" key="2">
    <source>
        <dbReference type="Proteomes" id="UP000712600"/>
    </source>
</evidence>
<dbReference type="AlphaFoldDB" id="A0A8S9P8T6"/>
<reference evidence="1" key="1">
    <citation type="submission" date="2019-12" db="EMBL/GenBank/DDBJ databases">
        <title>Genome sequencing and annotation of Brassica cretica.</title>
        <authorList>
            <person name="Studholme D.J."/>
            <person name="Sarris P."/>
        </authorList>
    </citation>
    <scope>NUCLEOTIDE SEQUENCE</scope>
    <source>
        <strain evidence="1">PFS-109/04</strain>
        <tissue evidence="1">Leaf</tissue>
    </source>
</reference>